<dbReference type="OrthoDB" id="3469466at2759"/>
<accession>A0A6A6ZVA1</accession>
<dbReference type="PANTHER" id="PTHR35910">
    <property type="entry name" value="2EXR DOMAIN-CONTAINING PROTEIN"/>
    <property type="match status" value="1"/>
</dbReference>
<dbReference type="EMBL" id="MU006230">
    <property type="protein sequence ID" value="KAF2824519.1"/>
    <property type="molecule type" value="Genomic_DNA"/>
</dbReference>
<name>A0A6A6ZVA1_9PLEO</name>
<evidence type="ECO:0000313" key="3">
    <source>
        <dbReference type="Proteomes" id="UP000799424"/>
    </source>
</evidence>
<reference evidence="2" key="1">
    <citation type="journal article" date="2020" name="Stud. Mycol.">
        <title>101 Dothideomycetes genomes: a test case for predicting lifestyles and emergence of pathogens.</title>
        <authorList>
            <person name="Haridas S."/>
            <person name="Albert R."/>
            <person name="Binder M."/>
            <person name="Bloem J."/>
            <person name="Labutti K."/>
            <person name="Salamov A."/>
            <person name="Andreopoulos B."/>
            <person name="Baker S."/>
            <person name="Barry K."/>
            <person name="Bills G."/>
            <person name="Bluhm B."/>
            <person name="Cannon C."/>
            <person name="Castanera R."/>
            <person name="Culley D."/>
            <person name="Daum C."/>
            <person name="Ezra D."/>
            <person name="Gonzalez J."/>
            <person name="Henrissat B."/>
            <person name="Kuo A."/>
            <person name="Liang C."/>
            <person name="Lipzen A."/>
            <person name="Lutzoni F."/>
            <person name="Magnuson J."/>
            <person name="Mondo S."/>
            <person name="Nolan M."/>
            <person name="Ohm R."/>
            <person name="Pangilinan J."/>
            <person name="Park H.-J."/>
            <person name="Ramirez L."/>
            <person name="Alfaro M."/>
            <person name="Sun H."/>
            <person name="Tritt A."/>
            <person name="Yoshinaga Y."/>
            <person name="Zwiers L.-H."/>
            <person name="Turgeon B."/>
            <person name="Goodwin S."/>
            <person name="Spatafora J."/>
            <person name="Crous P."/>
            <person name="Grigoriev I."/>
        </authorList>
    </citation>
    <scope>NUCLEOTIDE SEQUENCE</scope>
    <source>
        <strain evidence="2">CBS 113818</strain>
    </source>
</reference>
<protein>
    <recommendedName>
        <fullName evidence="1">2EXR domain-containing protein</fullName>
    </recommendedName>
</protein>
<sequence length="424" mass="48581">MPAPPHLPIFNKRFDGICHSFLPFSCLPKELRLQVWRYALLRPRIIKIYLFPSNLNDTTAMRSYLNDPRGWQNNTGHYTVVMSGAHVLSVFLRVCRDSRAATLAHFRVHIPCTYLQPQNDAHVYSVLMRAMSGTCSKDVPRLETFHFNPEWDHLRIVCWPKATALLPPFLHDLKTQYDPSGIGLLKLVVSYDDNAGCGNITNLEPPNVPSAFAKSVTQTFNQLEEVFFYESLSAGRVNLTHVWGITWDWFFNRSLPLKIGIPAFDRFPTDPRPISKDLQKQYMGTRDWHGRFQAYLRVLSRFSDSSEPLATSFKIMISHVAGLSSEGGRELESSNDAEKWLRADYERWWVDRSGWPPTNGQPVFENEQYIMEAEPAFGFWLFPLEAAEMIASIGDPDQRVFDMRVCTPELGLAIMSRDSTPVTK</sequence>
<dbReference type="Proteomes" id="UP000799424">
    <property type="component" value="Unassembled WGS sequence"/>
</dbReference>
<proteinExistence type="predicted"/>
<feature type="domain" description="2EXR" evidence="1">
    <location>
        <begin position="21"/>
        <end position="153"/>
    </location>
</feature>
<evidence type="ECO:0000313" key="2">
    <source>
        <dbReference type="EMBL" id="KAF2824519.1"/>
    </source>
</evidence>
<dbReference type="AlphaFoldDB" id="A0A6A6ZVA1"/>
<evidence type="ECO:0000259" key="1">
    <source>
        <dbReference type="Pfam" id="PF20150"/>
    </source>
</evidence>
<gene>
    <name evidence="2" type="ORF">CC86DRAFT_384133</name>
</gene>
<keyword evidence="3" id="KW-1185">Reference proteome</keyword>
<dbReference type="PANTHER" id="PTHR35910:SF6">
    <property type="entry name" value="2EXR DOMAIN-CONTAINING PROTEIN"/>
    <property type="match status" value="1"/>
</dbReference>
<dbReference type="InterPro" id="IPR045518">
    <property type="entry name" value="2EXR"/>
</dbReference>
<dbReference type="Pfam" id="PF20150">
    <property type="entry name" value="2EXR"/>
    <property type="match status" value="1"/>
</dbReference>
<organism evidence="2 3">
    <name type="scientific">Ophiobolus disseminans</name>
    <dbReference type="NCBI Taxonomy" id="1469910"/>
    <lineage>
        <taxon>Eukaryota</taxon>
        <taxon>Fungi</taxon>
        <taxon>Dikarya</taxon>
        <taxon>Ascomycota</taxon>
        <taxon>Pezizomycotina</taxon>
        <taxon>Dothideomycetes</taxon>
        <taxon>Pleosporomycetidae</taxon>
        <taxon>Pleosporales</taxon>
        <taxon>Pleosporineae</taxon>
        <taxon>Phaeosphaeriaceae</taxon>
        <taxon>Ophiobolus</taxon>
    </lineage>
</organism>